<dbReference type="InterPro" id="IPR020846">
    <property type="entry name" value="MFS_dom"/>
</dbReference>
<evidence type="ECO:0000256" key="3">
    <source>
        <dbReference type="ARBA" id="ARBA00022475"/>
    </source>
</evidence>
<evidence type="ECO:0000256" key="5">
    <source>
        <dbReference type="ARBA" id="ARBA00022989"/>
    </source>
</evidence>
<evidence type="ECO:0000256" key="6">
    <source>
        <dbReference type="ARBA" id="ARBA00023136"/>
    </source>
</evidence>
<keyword evidence="3" id="KW-1003">Cell membrane</keyword>
<feature type="domain" description="Major facilitator superfamily (MFS) profile" evidence="8">
    <location>
        <begin position="1"/>
        <end position="337"/>
    </location>
</feature>
<feature type="transmembrane region" description="Helical" evidence="7">
    <location>
        <begin position="309"/>
        <end position="327"/>
    </location>
</feature>
<dbReference type="GO" id="GO:0022857">
    <property type="term" value="F:transmembrane transporter activity"/>
    <property type="evidence" value="ECO:0007669"/>
    <property type="project" value="InterPro"/>
</dbReference>
<evidence type="ECO:0000313" key="9">
    <source>
        <dbReference type="EMBL" id="GAH25558.1"/>
    </source>
</evidence>
<feature type="transmembrane region" description="Helical" evidence="7">
    <location>
        <begin position="59"/>
        <end position="80"/>
    </location>
</feature>
<protein>
    <recommendedName>
        <fullName evidence="8">Major facilitator superfamily (MFS) profile domain-containing protein</fullName>
    </recommendedName>
</protein>
<feature type="transmembrane region" description="Helical" evidence="7">
    <location>
        <begin position="119"/>
        <end position="141"/>
    </location>
</feature>
<gene>
    <name evidence="9" type="ORF">S03H2_05355</name>
</gene>
<evidence type="ECO:0000256" key="1">
    <source>
        <dbReference type="ARBA" id="ARBA00004651"/>
    </source>
</evidence>
<feature type="transmembrane region" description="Helical" evidence="7">
    <location>
        <begin position="240"/>
        <end position="259"/>
    </location>
</feature>
<dbReference type="InterPro" id="IPR011701">
    <property type="entry name" value="MFS"/>
</dbReference>
<dbReference type="AlphaFoldDB" id="X1FXS1"/>
<feature type="non-terminal residue" evidence="9">
    <location>
        <position position="337"/>
    </location>
</feature>
<evidence type="ECO:0000256" key="4">
    <source>
        <dbReference type="ARBA" id="ARBA00022692"/>
    </source>
</evidence>
<dbReference type="EMBL" id="BARU01002226">
    <property type="protein sequence ID" value="GAH25558.1"/>
    <property type="molecule type" value="Genomic_DNA"/>
</dbReference>
<dbReference type="GO" id="GO:0005886">
    <property type="term" value="C:plasma membrane"/>
    <property type="evidence" value="ECO:0007669"/>
    <property type="project" value="UniProtKB-SubCell"/>
</dbReference>
<name>X1FXS1_9ZZZZ</name>
<dbReference type="PROSITE" id="PS50850">
    <property type="entry name" value="MFS"/>
    <property type="match status" value="1"/>
</dbReference>
<evidence type="ECO:0000259" key="8">
    <source>
        <dbReference type="PROSITE" id="PS50850"/>
    </source>
</evidence>
<dbReference type="PANTHER" id="PTHR23517">
    <property type="entry name" value="RESISTANCE PROTEIN MDTM, PUTATIVE-RELATED-RELATED"/>
    <property type="match status" value="1"/>
</dbReference>
<keyword evidence="2" id="KW-0813">Transport</keyword>
<feature type="transmembrane region" description="Helical" evidence="7">
    <location>
        <begin position="279"/>
        <end position="297"/>
    </location>
</feature>
<feature type="transmembrane region" description="Helical" evidence="7">
    <location>
        <begin position="92"/>
        <end position="113"/>
    </location>
</feature>
<keyword evidence="5 7" id="KW-1133">Transmembrane helix</keyword>
<comment type="subcellular location">
    <subcellularLocation>
        <location evidence="1">Cell membrane</location>
        <topology evidence="1">Multi-pass membrane protein</topology>
    </subcellularLocation>
</comment>
<dbReference type="Pfam" id="PF07690">
    <property type="entry name" value="MFS_1"/>
    <property type="match status" value="1"/>
</dbReference>
<dbReference type="Gene3D" id="1.20.1250.20">
    <property type="entry name" value="MFS general substrate transporter like domains"/>
    <property type="match status" value="1"/>
</dbReference>
<accession>X1FXS1</accession>
<organism evidence="9">
    <name type="scientific">marine sediment metagenome</name>
    <dbReference type="NCBI Taxonomy" id="412755"/>
    <lineage>
        <taxon>unclassified sequences</taxon>
        <taxon>metagenomes</taxon>
        <taxon>ecological metagenomes</taxon>
    </lineage>
</organism>
<dbReference type="InterPro" id="IPR050171">
    <property type="entry name" value="MFS_Transporters"/>
</dbReference>
<sequence>MTKNENDPTCHKCTSINYCAVGRASKILENCPMKVHPNIEKAAKELYKKDEFVKRSTGVQIGLIFSVQVIGIMISSLFVGFMTDKVKSRRKLILLGSFGRGTAYFILFTGIILKSLIGIGIGTFSIGFFAGFFWIPFNTLIAEKSNKDHRSHAYGKRDSAVGRGMLIGSILGFTIFGLSIGNTDNPFIIYSAILLFGIANFSAGILFLRKVDETIKFSNETNIQHENETNSTENTNRNRLMFLGLIFLSIVLLLASINGSLGRPFLNVYLLEAVVSDPIIATFAYLPSGIISMIIAPKLGEVADKIKPSIGILIFNTFGAILTWFLINTDNVIIFAI</sequence>
<dbReference type="SUPFAM" id="SSF103473">
    <property type="entry name" value="MFS general substrate transporter"/>
    <property type="match status" value="1"/>
</dbReference>
<evidence type="ECO:0000256" key="7">
    <source>
        <dbReference type="SAM" id="Phobius"/>
    </source>
</evidence>
<evidence type="ECO:0000256" key="2">
    <source>
        <dbReference type="ARBA" id="ARBA00022448"/>
    </source>
</evidence>
<feature type="transmembrane region" description="Helical" evidence="7">
    <location>
        <begin position="187"/>
        <end position="208"/>
    </location>
</feature>
<proteinExistence type="predicted"/>
<feature type="transmembrane region" description="Helical" evidence="7">
    <location>
        <begin position="161"/>
        <end position="181"/>
    </location>
</feature>
<comment type="caution">
    <text evidence="9">The sequence shown here is derived from an EMBL/GenBank/DDBJ whole genome shotgun (WGS) entry which is preliminary data.</text>
</comment>
<dbReference type="InterPro" id="IPR036259">
    <property type="entry name" value="MFS_trans_sf"/>
</dbReference>
<keyword evidence="6 7" id="KW-0472">Membrane</keyword>
<reference evidence="9" key="1">
    <citation type="journal article" date="2014" name="Front. Microbiol.">
        <title>High frequency of phylogenetically diverse reductive dehalogenase-homologous genes in deep subseafloor sedimentary metagenomes.</title>
        <authorList>
            <person name="Kawai M."/>
            <person name="Futagami T."/>
            <person name="Toyoda A."/>
            <person name="Takaki Y."/>
            <person name="Nishi S."/>
            <person name="Hori S."/>
            <person name="Arai W."/>
            <person name="Tsubouchi T."/>
            <person name="Morono Y."/>
            <person name="Uchiyama I."/>
            <person name="Ito T."/>
            <person name="Fujiyama A."/>
            <person name="Inagaki F."/>
            <person name="Takami H."/>
        </authorList>
    </citation>
    <scope>NUCLEOTIDE SEQUENCE</scope>
    <source>
        <strain evidence="9">Expedition CK06-06</strain>
    </source>
</reference>
<keyword evidence="4 7" id="KW-0812">Transmembrane</keyword>